<gene>
    <name evidence="2" type="ORF">FHS42_006646</name>
</gene>
<accession>A0A7W9QHX2</accession>
<reference evidence="2 3" key="1">
    <citation type="submission" date="2020-08" db="EMBL/GenBank/DDBJ databases">
        <title>Genomic Encyclopedia of Type Strains, Phase III (KMG-III): the genomes of soil and plant-associated and newly described type strains.</title>
        <authorList>
            <person name="Whitman W."/>
        </authorList>
    </citation>
    <scope>NUCLEOTIDE SEQUENCE [LARGE SCALE GENOMIC DNA]</scope>
    <source>
        <strain evidence="2 3">CECT 8305</strain>
    </source>
</reference>
<protein>
    <submittedName>
        <fullName evidence="2">Uncharacterized protein</fullName>
    </submittedName>
</protein>
<name>A0A7W9QHX2_9ACTN</name>
<feature type="region of interest" description="Disordered" evidence="1">
    <location>
        <begin position="211"/>
        <end position="247"/>
    </location>
</feature>
<evidence type="ECO:0000313" key="3">
    <source>
        <dbReference type="Proteomes" id="UP000588098"/>
    </source>
</evidence>
<dbReference type="EMBL" id="JACHJL010000024">
    <property type="protein sequence ID" value="MBB5939552.1"/>
    <property type="molecule type" value="Genomic_DNA"/>
</dbReference>
<sequence length="247" mass="26975">MALRSSRFDQLVGASAPRVRKHVIWSLKTGTQEAIDAYEFSKYSDGHTFGTNRWRFTVGALKDQDQLQELPEAKPMRVQSTFMLGVGNAILYPVCYASDSTTDVREMKIRTSQIRSEMFAAYGKLAPQVQTALRISDGIDGQEWTIEDLEEKLEELPGQPKMLLLAYASNREGGLLNCFVGEAKLDLSGAVSWEWLEPLAITDAQGGTGGISAVAPIDPSTPGFGTGAEPSIDLQDADDTANESNEH</sequence>
<organism evidence="2 3">
    <name type="scientific">Streptomyces zagrosensis</name>
    <dbReference type="NCBI Taxonomy" id="1042984"/>
    <lineage>
        <taxon>Bacteria</taxon>
        <taxon>Bacillati</taxon>
        <taxon>Actinomycetota</taxon>
        <taxon>Actinomycetes</taxon>
        <taxon>Kitasatosporales</taxon>
        <taxon>Streptomycetaceae</taxon>
        <taxon>Streptomyces</taxon>
    </lineage>
</organism>
<dbReference type="AlphaFoldDB" id="A0A7W9QHX2"/>
<evidence type="ECO:0000313" key="2">
    <source>
        <dbReference type="EMBL" id="MBB5939552.1"/>
    </source>
</evidence>
<keyword evidence="3" id="KW-1185">Reference proteome</keyword>
<proteinExistence type="predicted"/>
<dbReference type="Proteomes" id="UP000588098">
    <property type="component" value="Unassembled WGS sequence"/>
</dbReference>
<dbReference type="RefSeq" id="WP_184578792.1">
    <property type="nucleotide sequence ID" value="NZ_JACHJL010000024.1"/>
</dbReference>
<evidence type="ECO:0000256" key="1">
    <source>
        <dbReference type="SAM" id="MobiDB-lite"/>
    </source>
</evidence>
<comment type="caution">
    <text evidence="2">The sequence shown here is derived from an EMBL/GenBank/DDBJ whole genome shotgun (WGS) entry which is preliminary data.</text>
</comment>